<name>A0A835TF99_CHLIN</name>
<dbReference type="EMBL" id="JAEHOC010000012">
    <property type="protein sequence ID" value="KAG2436745.1"/>
    <property type="molecule type" value="Genomic_DNA"/>
</dbReference>
<accession>A0A835TF99</accession>
<proteinExistence type="predicted"/>
<feature type="compositionally biased region" description="Gly residues" evidence="1">
    <location>
        <begin position="180"/>
        <end position="194"/>
    </location>
</feature>
<feature type="compositionally biased region" description="Basic and acidic residues" evidence="1">
    <location>
        <begin position="203"/>
        <end position="218"/>
    </location>
</feature>
<reference evidence="2" key="1">
    <citation type="journal article" date="2020" name="bioRxiv">
        <title>Comparative genomics of Chlamydomonas.</title>
        <authorList>
            <person name="Craig R.J."/>
            <person name="Hasan A.R."/>
            <person name="Ness R.W."/>
            <person name="Keightley P.D."/>
        </authorList>
    </citation>
    <scope>NUCLEOTIDE SEQUENCE</scope>
    <source>
        <strain evidence="2">SAG 7.73</strain>
    </source>
</reference>
<protein>
    <submittedName>
        <fullName evidence="2">Uncharacterized protein</fullName>
    </submittedName>
</protein>
<dbReference type="AlphaFoldDB" id="A0A835TF99"/>
<organism evidence="2 3">
    <name type="scientific">Chlamydomonas incerta</name>
    <dbReference type="NCBI Taxonomy" id="51695"/>
    <lineage>
        <taxon>Eukaryota</taxon>
        <taxon>Viridiplantae</taxon>
        <taxon>Chlorophyta</taxon>
        <taxon>core chlorophytes</taxon>
        <taxon>Chlorophyceae</taxon>
        <taxon>CS clade</taxon>
        <taxon>Chlamydomonadales</taxon>
        <taxon>Chlamydomonadaceae</taxon>
        <taxon>Chlamydomonas</taxon>
    </lineage>
</organism>
<feature type="region of interest" description="Disordered" evidence="1">
    <location>
        <begin position="248"/>
        <end position="281"/>
    </location>
</feature>
<feature type="compositionally biased region" description="Low complexity" evidence="1">
    <location>
        <begin position="59"/>
        <end position="139"/>
    </location>
</feature>
<comment type="caution">
    <text evidence="2">The sequence shown here is derived from an EMBL/GenBank/DDBJ whole genome shotgun (WGS) entry which is preliminary data.</text>
</comment>
<feature type="region of interest" description="Disordered" evidence="1">
    <location>
        <begin position="167"/>
        <end position="220"/>
    </location>
</feature>
<evidence type="ECO:0000313" key="2">
    <source>
        <dbReference type="EMBL" id="KAG2436745.1"/>
    </source>
</evidence>
<evidence type="ECO:0000256" key="1">
    <source>
        <dbReference type="SAM" id="MobiDB-lite"/>
    </source>
</evidence>
<feature type="compositionally biased region" description="Low complexity" evidence="1">
    <location>
        <begin position="23"/>
        <end position="44"/>
    </location>
</feature>
<dbReference type="Proteomes" id="UP000650467">
    <property type="component" value="Unassembled WGS sequence"/>
</dbReference>
<dbReference type="PANTHER" id="PTHR45725">
    <property type="entry name" value="FORMIN HOMOLOGY 2 FAMILY MEMBER"/>
    <property type="match status" value="1"/>
</dbReference>
<gene>
    <name evidence="2" type="ORF">HXX76_006269</name>
</gene>
<dbReference type="InterPro" id="IPR051425">
    <property type="entry name" value="Formin_Homology"/>
</dbReference>
<feature type="compositionally biased region" description="Low complexity" evidence="1">
    <location>
        <begin position="167"/>
        <end position="179"/>
    </location>
</feature>
<evidence type="ECO:0000313" key="3">
    <source>
        <dbReference type="Proteomes" id="UP000650467"/>
    </source>
</evidence>
<dbReference type="OrthoDB" id="547899at2759"/>
<feature type="region of interest" description="Disordered" evidence="1">
    <location>
        <begin position="433"/>
        <end position="461"/>
    </location>
</feature>
<keyword evidence="3" id="KW-1185">Reference proteome</keyword>
<dbReference type="PANTHER" id="PTHR45725:SF18">
    <property type="entry name" value="ORC1-LIKE AAA ATPASE DOMAIN-CONTAINING PROTEIN"/>
    <property type="match status" value="1"/>
</dbReference>
<sequence>MGCGASQPVNAAAPPVSKPAPSAPVTVQATAAAAAATSEAPQQPGSTQKQSDCAPPAQPSATPGTAAATPPGQSNADQSAAAAEQQQSADGGSADSLDATASAAGAPDAVAAGAAAKAQVRTGASGAAGATAAQDASGSGARGAAVPAGASQVVEDEEALLLMLQQQQEQQLKAIQQQKGAGGEGGAGGGGGAGAAAPDPDEIERVRKQQDEVQKRLEGLTPEQVQLLKLKLQQRLEQQLMDFNGRMRQQQEEALAEAAEEERRQAERARRKAEAEASRPARQAAYEQELLAAVLLPGKKPSDAATAAGGGAAAVGAGAGGLEGEGEAGTPRLPAIAVKAWTGDSGDDGLLFPETDDLDFKIAGFTRRAPVALCFAGGSGDGCAGAFHAAAAGLGWLRALHQLGLLGKAQYAAAGGGGGAWLLGPIWFHGGQQPGGGGGGAAGGGVGGGAGGQSQQQPQQQEALVELLGAPARPPEQCTPDALQAAGEGAGRSYLGLLAGAVGPLGGLAARQGAAAAAGGSDEAARAWTAGVSEALLAPWGLGAADCAVTSANTKGKVHESVAVRAASLGRTLLTANSGLPYPILCQSIVLPAAGDATSYYPYEWSPLYAGCPVTYSTTEPRLGGGWVEALGANAELVAKPATAAASGCEVRVRPRGPGSLADAVAVASLAAASGGAFGGSGGGGPPPHAGRAYFDHQGWETVGGGGGAGLRFTDGGCAAHTAVYPALRRRVKNLLVLITSRSGIADQGAFCAANRELSALFGRWPGAEEPGLPAADVYNKRYQVFDADAFGELHGALAAKAGAGQPTVFLGEYEVLANAHCGVPGGWAVRVLWVVASGEAAEVAGGSWAAALPAETRAAHLAAEAFPFAAGVLPRAGHEALPQLELTASRAAWQLLASKDLASELFEDADDDDDE</sequence>
<feature type="region of interest" description="Disordered" evidence="1">
    <location>
        <begin position="1"/>
        <end position="151"/>
    </location>
</feature>
<feature type="compositionally biased region" description="Gly residues" evidence="1">
    <location>
        <begin position="433"/>
        <end position="452"/>
    </location>
</feature>
<feature type="compositionally biased region" description="Basic and acidic residues" evidence="1">
    <location>
        <begin position="261"/>
        <end position="279"/>
    </location>
</feature>